<dbReference type="Proteomes" id="UP000663836">
    <property type="component" value="Unassembled WGS sequence"/>
</dbReference>
<keyword evidence="1" id="KW-0472">Membrane</keyword>
<dbReference type="Proteomes" id="UP000663864">
    <property type="component" value="Unassembled WGS sequence"/>
</dbReference>
<accession>A0A819Q892</accession>
<evidence type="ECO:0000313" key="4">
    <source>
        <dbReference type="Proteomes" id="UP000663836"/>
    </source>
</evidence>
<proteinExistence type="predicted"/>
<comment type="caution">
    <text evidence="3">The sequence shown here is derived from an EMBL/GenBank/DDBJ whole genome shotgun (WGS) entry which is preliminary data.</text>
</comment>
<evidence type="ECO:0000313" key="2">
    <source>
        <dbReference type="EMBL" id="CAF1425948.1"/>
    </source>
</evidence>
<sequence>MALPNVLNESLVDGHSKRARFYRWAKKIKKQWNIKEEKLIITLILGKKKPQHKTSTRTEIQPIDNARTTTEIQPTDIARTTTEIQTTDIARTTTEIQPVANPTRFRKDLLYRKMMKYYKNISDFTNRIQNFTNNGSYKIIMTLVGFGILLWLSTCIIPSYLDAYGYAMVYKYKKDLLDHLKEYDMPNFFNNTHVFYVLKQEIVYD</sequence>
<evidence type="ECO:0000256" key="1">
    <source>
        <dbReference type="SAM" id="Phobius"/>
    </source>
</evidence>
<protein>
    <submittedName>
        <fullName evidence="3">Uncharacterized protein</fullName>
    </submittedName>
</protein>
<keyword evidence="1" id="KW-1133">Transmembrane helix</keyword>
<dbReference type="EMBL" id="CAJOBD010005182">
    <property type="protein sequence ID" value="CAF4022499.1"/>
    <property type="molecule type" value="Genomic_DNA"/>
</dbReference>
<feature type="transmembrane region" description="Helical" evidence="1">
    <location>
        <begin position="139"/>
        <end position="161"/>
    </location>
</feature>
<reference evidence="3" key="1">
    <citation type="submission" date="2021-02" db="EMBL/GenBank/DDBJ databases">
        <authorList>
            <person name="Nowell W R."/>
        </authorList>
    </citation>
    <scope>NUCLEOTIDE SEQUENCE</scope>
</reference>
<organism evidence="3 4">
    <name type="scientific">Rotaria sordida</name>
    <dbReference type="NCBI Taxonomy" id="392033"/>
    <lineage>
        <taxon>Eukaryota</taxon>
        <taxon>Metazoa</taxon>
        <taxon>Spiralia</taxon>
        <taxon>Gnathifera</taxon>
        <taxon>Rotifera</taxon>
        <taxon>Eurotatoria</taxon>
        <taxon>Bdelloidea</taxon>
        <taxon>Philodinida</taxon>
        <taxon>Philodinidae</taxon>
        <taxon>Rotaria</taxon>
    </lineage>
</organism>
<evidence type="ECO:0000313" key="3">
    <source>
        <dbReference type="EMBL" id="CAF4022499.1"/>
    </source>
</evidence>
<keyword evidence="1" id="KW-0812">Transmembrane</keyword>
<gene>
    <name evidence="3" type="ORF">JBS370_LOCUS27492</name>
    <name evidence="2" type="ORF">ZHD862_LOCUS34152</name>
</gene>
<dbReference type="AlphaFoldDB" id="A0A819Q892"/>
<feature type="non-terminal residue" evidence="3">
    <location>
        <position position="1"/>
    </location>
</feature>
<name>A0A819Q892_9BILA</name>
<dbReference type="EMBL" id="CAJNOT010004300">
    <property type="protein sequence ID" value="CAF1425948.1"/>
    <property type="molecule type" value="Genomic_DNA"/>
</dbReference>